<organism evidence="2 3">
    <name type="scientific">Sistotremastrum suecicum HHB10207 ss-3</name>
    <dbReference type="NCBI Taxonomy" id="1314776"/>
    <lineage>
        <taxon>Eukaryota</taxon>
        <taxon>Fungi</taxon>
        <taxon>Dikarya</taxon>
        <taxon>Basidiomycota</taxon>
        <taxon>Agaricomycotina</taxon>
        <taxon>Agaricomycetes</taxon>
        <taxon>Sistotremastrales</taxon>
        <taxon>Sistotremastraceae</taxon>
        <taxon>Sistotremastrum</taxon>
    </lineage>
</organism>
<proteinExistence type="predicted"/>
<reference evidence="2 3" key="1">
    <citation type="journal article" date="2016" name="Mol. Biol. Evol.">
        <title>Comparative Genomics of Early-Diverging Mushroom-Forming Fungi Provides Insights into the Origins of Lignocellulose Decay Capabilities.</title>
        <authorList>
            <person name="Nagy L.G."/>
            <person name="Riley R."/>
            <person name="Tritt A."/>
            <person name="Adam C."/>
            <person name="Daum C."/>
            <person name="Floudas D."/>
            <person name="Sun H."/>
            <person name="Yadav J.S."/>
            <person name="Pangilinan J."/>
            <person name="Larsson K.H."/>
            <person name="Matsuura K."/>
            <person name="Barry K."/>
            <person name="Labutti K."/>
            <person name="Kuo R."/>
            <person name="Ohm R.A."/>
            <person name="Bhattacharya S.S."/>
            <person name="Shirouzu T."/>
            <person name="Yoshinaga Y."/>
            <person name="Martin F.M."/>
            <person name="Grigoriev I.V."/>
            <person name="Hibbett D.S."/>
        </authorList>
    </citation>
    <scope>NUCLEOTIDE SEQUENCE [LARGE SCALE GENOMIC DNA]</scope>
    <source>
        <strain evidence="2 3">HHB10207 ss-3</strain>
    </source>
</reference>
<evidence type="ECO:0000256" key="1">
    <source>
        <dbReference type="SAM" id="MobiDB-lite"/>
    </source>
</evidence>
<gene>
    <name evidence="2" type="ORF">SISSUDRAFT_1066712</name>
</gene>
<evidence type="ECO:0000313" key="2">
    <source>
        <dbReference type="EMBL" id="KZT32705.1"/>
    </source>
</evidence>
<dbReference type="EMBL" id="KV428302">
    <property type="protein sequence ID" value="KZT32705.1"/>
    <property type="molecule type" value="Genomic_DNA"/>
</dbReference>
<name>A0A165XZ33_9AGAM</name>
<dbReference type="Proteomes" id="UP000076798">
    <property type="component" value="Unassembled WGS sequence"/>
</dbReference>
<feature type="region of interest" description="Disordered" evidence="1">
    <location>
        <begin position="67"/>
        <end position="130"/>
    </location>
</feature>
<accession>A0A165XZ33</accession>
<sequence length="263" mass="28869">MPSTTLSGSNYGTNNLGDYNTRNANWDSHDVNVQYANQMFLYRDGSSPNARTFAINHASIHFEQCRHRAGGDGAQSQASQVYHNHKDSGNNNDGVGYKYPPSTVYIQSSPPTPSHEPSKGKSHPQYNQNPNIYIMPHTSASPPAAQRPAEAPTYYQSGDIRCWYEGDRMIYQKVKDPTSSTPAVGYQSNATLVYYQSPKQGTYSPSAEPLSSAYRMGTSEEATGWFGLPPSRGGGNEAKPGVLPSGYFARSNEGTQFIFRQNS</sequence>
<protein>
    <submittedName>
        <fullName evidence="2">Uncharacterized protein</fullName>
    </submittedName>
</protein>
<keyword evidence="3" id="KW-1185">Reference proteome</keyword>
<evidence type="ECO:0000313" key="3">
    <source>
        <dbReference type="Proteomes" id="UP000076798"/>
    </source>
</evidence>
<dbReference type="AlphaFoldDB" id="A0A165XZ33"/>